<evidence type="ECO:0000313" key="3">
    <source>
        <dbReference type="EMBL" id="GAU22595.1"/>
    </source>
</evidence>
<protein>
    <recommendedName>
        <fullName evidence="2">Replication protein A 70 kDa DNA-binding subunit B/D first OB fold domain-containing protein</fullName>
    </recommendedName>
</protein>
<dbReference type="OrthoDB" id="1110184at2759"/>
<dbReference type="AlphaFoldDB" id="A0A2Z6MHK1"/>
<proteinExistence type="predicted"/>
<accession>A0A2Z6MHK1</accession>
<organism evidence="3 4">
    <name type="scientific">Trifolium subterraneum</name>
    <name type="common">Subterranean clover</name>
    <dbReference type="NCBI Taxonomy" id="3900"/>
    <lineage>
        <taxon>Eukaryota</taxon>
        <taxon>Viridiplantae</taxon>
        <taxon>Streptophyta</taxon>
        <taxon>Embryophyta</taxon>
        <taxon>Tracheophyta</taxon>
        <taxon>Spermatophyta</taxon>
        <taxon>Magnoliopsida</taxon>
        <taxon>eudicotyledons</taxon>
        <taxon>Gunneridae</taxon>
        <taxon>Pentapetalae</taxon>
        <taxon>rosids</taxon>
        <taxon>fabids</taxon>
        <taxon>Fabales</taxon>
        <taxon>Fabaceae</taxon>
        <taxon>Papilionoideae</taxon>
        <taxon>50 kb inversion clade</taxon>
        <taxon>NPAAA clade</taxon>
        <taxon>Hologalegina</taxon>
        <taxon>IRL clade</taxon>
        <taxon>Trifolieae</taxon>
        <taxon>Trifolium</taxon>
    </lineage>
</organism>
<dbReference type="SUPFAM" id="SSF50249">
    <property type="entry name" value="Nucleic acid-binding proteins"/>
    <property type="match status" value="3"/>
</dbReference>
<keyword evidence="4" id="KW-1185">Reference proteome</keyword>
<dbReference type="CDD" id="cd04480">
    <property type="entry name" value="RPA1_DBD_A_like"/>
    <property type="match status" value="1"/>
</dbReference>
<evidence type="ECO:0000259" key="2">
    <source>
        <dbReference type="Pfam" id="PF02721"/>
    </source>
</evidence>
<dbReference type="PANTHER" id="PTHR47165">
    <property type="entry name" value="OS03G0429900 PROTEIN"/>
    <property type="match status" value="1"/>
</dbReference>
<feature type="domain" description="Replication protein A 70 kDa DNA-binding subunit B/D first OB fold" evidence="2">
    <location>
        <begin position="117"/>
        <end position="212"/>
    </location>
</feature>
<feature type="compositionally biased region" description="Polar residues" evidence="1">
    <location>
        <begin position="520"/>
        <end position="529"/>
    </location>
</feature>
<dbReference type="CDD" id="cd04481">
    <property type="entry name" value="RPA1_DBD_B_like"/>
    <property type="match status" value="1"/>
</dbReference>
<evidence type="ECO:0000256" key="1">
    <source>
        <dbReference type="SAM" id="MobiDB-lite"/>
    </source>
</evidence>
<name>A0A2Z6MHK1_TRISU</name>
<feature type="region of interest" description="Disordered" evidence="1">
    <location>
        <begin position="1"/>
        <end position="56"/>
    </location>
</feature>
<dbReference type="Pfam" id="PF02721">
    <property type="entry name" value="DUF223"/>
    <property type="match status" value="1"/>
</dbReference>
<dbReference type="EMBL" id="DF973250">
    <property type="protein sequence ID" value="GAU22595.1"/>
    <property type="molecule type" value="Genomic_DNA"/>
</dbReference>
<dbReference type="InterPro" id="IPR012340">
    <property type="entry name" value="NA-bd_OB-fold"/>
</dbReference>
<feature type="region of interest" description="Disordered" evidence="1">
    <location>
        <begin position="520"/>
        <end position="553"/>
    </location>
</feature>
<reference evidence="4" key="1">
    <citation type="journal article" date="2017" name="Front. Plant Sci.">
        <title>Climate Clever Clovers: New Paradigm to Reduce the Environmental Footprint of Ruminants by Breeding Low Methanogenic Forages Utilizing Haplotype Variation.</title>
        <authorList>
            <person name="Kaur P."/>
            <person name="Appels R."/>
            <person name="Bayer P.E."/>
            <person name="Keeble-Gagnere G."/>
            <person name="Wang J."/>
            <person name="Hirakawa H."/>
            <person name="Shirasawa K."/>
            <person name="Vercoe P."/>
            <person name="Stefanova K."/>
            <person name="Durmic Z."/>
            <person name="Nichols P."/>
            <person name="Revell C."/>
            <person name="Isobe S.N."/>
            <person name="Edwards D."/>
            <person name="Erskine W."/>
        </authorList>
    </citation>
    <scope>NUCLEOTIDE SEQUENCE [LARGE SCALE GENOMIC DNA]</scope>
    <source>
        <strain evidence="4">cv. Daliak</strain>
    </source>
</reference>
<dbReference type="Proteomes" id="UP000242715">
    <property type="component" value="Unassembled WGS sequence"/>
</dbReference>
<sequence length="570" mass="64435">MGDKKHFVKFASKDEKSQKVAGKGDGRQKIDLREKVAGKEDGRDKVAGKEDGRQNIDLGEKVAGTEDDRQNVDLGEKVAGKEVVTQMEVDIIEVDKTTLTTAGNNELEVVETIDRDFDPVKNVTKKKEIWRLGVIIDDMWIVQKQGTEDHIDLLLRDVKGDTIQATINRDYIEKWKPELEIGKTYYMHAIGVINSIGKSITQTSTKKGNMAFTLKDLRGNVIDCTLWDSLSVKFIDFYNNRTDSTCPVLIIRHARVKEAQGSYPLQLTNVWEGTNLLFDDSIPKIKDFLTVSNSTQFYTQTSVGSQYNSDETFMKQAHVISLGDMKKLKTETFCVTVVTTSHIRVSNQGWFFYGFHDCPRKVEDKGGFYECIKEHKTTDPIIKYKLDVEVYDGDETAKFVFWDNPLDDLLGMTTKTLLEMQKKEYPRNLDDIMERKFAFRVPGWGGQASVLFCKDSKELVEKIQEQLLVAESSCKHVETDSPMEDEVLAIESTPSIKKFTIEDIDKLASLDDSIFSTPNVSATAENDLSPSAKKTPAKRSAGKPQTIEQTNLASQFSSTRFGKQIKKEKL</sequence>
<dbReference type="InterPro" id="IPR003871">
    <property type="entry name" value="RFA1B/D_OB_1st"/>
</dbReference>
<evidence type="ECO:0000313" key="4">
    <source>
        <dbReference type="Proteomes" id="UP000242715"/>
    </source>
</evidence>
<gene>
    <name evidence="3" type="ORF">TSUD_134950</name>
</gene>
<dbReference type="Gene3D" id="2.40.50.140">
    <property type="entry name" value="Nucleic acid-binding proteins"/>
    <property type="match status" value="2"/>
</dbReference>
<dbReference type="PANTHER" id="PTHR47165:SF4">
    <property type="entry name" value="OS03G0429900 PROTEIN"/>
    <property type="match status" value="1"/>
</dbReference>